<feature type="binding site" evidence="10">
    <location>
        <position position="427"/>
    </location>
    <ligand>
        <name>Zn(2+)</name>
        <dbReference type="ChEBI" id="CHEBI:29105"/>
    </ligand>
</feature>
<dbReference type="Gene3D" id="1.10.287.610">
    <property type="entry name" value="Helix hairpin bin"/>
    <property type="match status" value="1"/>
</dbReference>
<dbReference type="SUPFAM" id="SSF52113">
    <property type="entry name" value="BRCT domain"/>
    <property type="match status" value="1"/>
</dbReference>
<dbReference type="Pfam" id="PF00533">
    <property type="entry name" value="BRCT"/>
    <property type="match status" value="1"/>
</dbReference>
<name>A0A454C9E1_METHO</name>
<dbReference type="Gene3D" id="3.40.50.10190">
    <property type="entry name" value="BRCT domain"/>
    <property type="match status" value="1"/>
</dbReference>
<dbReference type="CDD" id="cd17748">
    <property type="entry name" value="BRCT_DNA_ligase_like"/>
    <property type="match status" value="1"/>
</dbReference>
<evidence type="ECO:0000313" key="12">
    <source>
        <dbReference type="EMBL" id="AYN65327.1"/>
    </source>
</evidence>
<evidence type="ECO:0000256" key="1">
    <source>
        <dbReference type="ARBA" id="ARBA00022598"/>
    </source>
</evidence>
<feature type="binding site" evidence="10">
    <location>
        <position position="120"/>
    </location>
    <ligand>
        <name>NAD(+)</name>
        <dbReference type="ChEBI" id="CHEBI:57540"/>
    </ligand>
</feature>
<dbReference type="OrthoDB" id="9759736at2"/>
<dbReference type="SUPFAM" id="SSF50249">
    <property type="entry name" value="Nucleic acid-binding proteins"/>
    <property type="match status" value="1"/>
</dbReference>
<dbReference type="Gene3D" id="1.10.150.20">
    <property type="entry name" value="5' to 3' exonuclease, C-terminal subdomain"/>
    <property type="match status" value="2"/>
</dbReference>
<feature type="binding site" evidence="10">
    <location>
        <position position="293"/>
    </location>
    <ligand>
        <name>NAD(+)</name>
        <dbReference type="ChEBI" id="CHEBI:57540"/>
    </ligand>
</feature>
<reference evidence="12 13" key="1">
    <citation type="submission" date="2014-08" db="EMBL/GenBank/DDBJ databases">
        <authorList>
            <person name="Kuleshov K."/>
            <person name="Dedkov V."/>
            <person name="Markelov M."/>
            <person name="Pimkina E."/>
        </authorList>
    </citation>
    <scope>NUCLEOTIDE SEQUENCE [LARGE SCALE GENOMIC DNA]</scope>
    <source>
        <strain evidence="13">TOA</strain>
    </source>
</reference>
<sequence length="668" mass="76241">MNSNNDIEKIRKEIFDLQAKISAWDNAYYNLDSPEVPDEIYDVEFNKLKVLEEKYASFFSNEELKNSPTKKINALASDLFKKVKHKRPMLSLNKAYSLDEIQKFIDNIKKITSDFSFFIEPKIDGLSISIIYEDGKLVRAITRGDGITGEDVTANVVQMSCIPKTIEYKESLEVRGEVYLAISDFEKLNLKLGQENKNKLANPRNAAAGTLRQLNSQIIKERNLSAFLYYVVDPLQHNIKTMQEEHEFLKTYGFPVTPEVQHANTLQDIEEYIRNFKNQKLLIDYETDGVVIKLNEVQYFDKLGSTAKFPHYAIAFKYEPNVETTTIKRIYATVGRTGLVTYNAELEPVEISGSLVSFATLNNFQYIKDLNLNENDLVYIKKAGEIIPCVIGLISSKKEIDHFQKVEFCPYCHNKLVDSETGLEQFCSNDQCPEIQRRKLIHFCSKDGLDINTMGERNIDLFLKNSLISNPIDIFNLKNKKQDLLKLNRMGEKSIENILISIDECKNKPLYKMISALSIPLIGVKLAKFVASKIKSLHNLLNYDFSQLIDYHEIGDKIINSIISWISNGSNKKLVEDIINLGYDLKDENESITNLLENKSFVITGTLGHPRSYFERLIEKNGGLIHSSISSKTNYLLAGENAGSKLQKANKLNITIITEEDLFKMIGQ</sequence>
<comment type="function">
    <text evidence="10">DNA ligase that catalyzes the formation of phosphodiester linkages between 5'-phosphoryl and 3'-hydroxyl groups in double-stranded DNA using NAD as a coenzyme and as the energy source for the reaction. It is essential for DNA replication and repair of damaged DNA.</text>
</comment>
<dbReference type="GO" id="GO:0006260">
    <property type="term" value="P:DNA replication"/>
    <property type="evidence" value="ECO:0007669"/>
    <property type="project" value="UniProtKB-KW"/>
</dbReference>
<feature type="binding site" evidence="10">
    <location>
        <position position="412"/>
    </location>
    <ligand>
        <name>Zn(2+)</name>
        <dbReference type="ChEBI" id="CHEBI:29105"/>
    </ligand>
</feature>
<evidence type="ECO:0000256" key="10">
    <source>
        <dbReference type="HAMAP-Rule" id="MF_01588"/>
    </source>
</evidence>
<dbReference type="PROSITE" id="PS50172">
    <property type="entry name" value="BRCT"/>
    <property type="match status" value="1"/>
</dbReference>
<reference evidence="12 13" key="2">
    <citation type="submission" date="2018-10" db="EMBL/GenBank/DDBJ databases">
        <title>Detection and isolation of Mycoplasma hominis as a predominant microorganism from pelvic cavity of patient with salpingitis and tubo-ovarian abscess.</title>
        <authorList>
            <person name="Guschin A.E."/>
            <person name="Khayrullina G.A."/>
            <person name="Rakovskaya I.V."/>
            <person name="Shelenkov A.A."/>
            <person name="Shagin D.A."/>
        </authorList>
    </citation>
    <scope>NUCLEOTIDE SEQUENCE [LARGE SCALE GENOMIC DNA]</scope>
    <source>
        <strain evidence="13">TOA</strain>
    </source>
</reference>
<dbReference type="InterPro" id="IPR010994">
    <property type="entry name" value="RuvA_2-like"/>
</dbReference>
<evidence type="ECO:0000259" key="11">
    <source>
        <dbReference type="PROSITE" id="PS50172"/>
    </source>
</evidence>
<dbReference type="InterPro" id="IPR013839">
    <property type="entry name" value="DNAligase_adenylation"/>
</dbReference>
<dbReference type="Gene3D" id="2.40.50.140">
    <property type="entry name" value="Nucleic acid-binding proteins"/>
    <property type="match status" value="1"/>
</dbReference>
<dbReference type="Pfam" id="PF03120">
    <property type="entry name" value="OB_DNA_ligase"/>
    <property type="match status" value="1"/>
</dbReference>
<evidence type="ECO:0000256" key="6">
    <source>
        <dbReference type="ARBA" id="ARBA00022842"/>
    </source>
</evidence>
<dbReference type="InterPro" id="IPR001679">
    <property type="entry name" value="DNA_ligase"/>
</dbReference>
<dbReference type="RefSeq" id="WP_036439010.1">
    <property type="nucleotide sequence ID" value="NZ_CP033021.1"/>
</dbReference>
<feature type="binding site" evidence="10">
    <location>
        <position position="409"/>
    </location>
    <ligand>
        <name>Zn(2+)</name>
        <dbReference type="ChEBI" id="CHEBI:29105"/>
    </ligand>
</feature>
<evidence type="ECO:0000256" key="9">
    <source>
        <dbReference type="ARBA" id="ARBA00034005"/>
    </source>
</evidence>
<keyword evidence="6 10" id="KW-0460">Magnesium</keyword>
<evidence type="ECO:0000313" key="13">
    <source>
        <dbReference type="Proteomes" id="UP000029712"/>
    </source>
</evidence>
<comment type="cofactor">
    <cofactor evidence="10">
        <name>Mg(2+)</name>
        <dbReference type="ChEBI" id="CHEBI:18420"/>
    </cofactor>
    <cofactor evidence="10">
        <name>Mn(2+)</name>
        <dbReference type="ChEBI" id="CHEBI:29035"/>
    </cofactor>
</comment>
<dbReference type="Pfam" id="PF12826">
    <property type="entry name" value="HHH_2"/>
    <property type="match status" value="1"/>
</dbReference>
<protein>
    <recommendedName>
        <fullName evidence="10">DNA ligase</fullName>
        <ecNumber evidence="10">6.5.1.2</ecNumber>
    </recommendedName>
    <alternativeName>
        <fullName evidence="10">Polydeoxyribonucleotide synthase [NAD(+)]</fullName>
    </alternativeName>
</protein>
<feature type="binding site" evidence="10">
    <location>
        <position position="317"/>
    </location>
    <ligand>
        <name>NAD(+)</name>
        <dbReference type="ChEBI" id="CHEBI:57540"/>
    </ligand>
</feature>
<keyword evidence="4 10" id="KW-0227">DNA damage</keyword>
<gene>
    <name evidence="10 12" type="primary">ligA</name>
    <name evidence="12" type="ORF">KN71_001240</name>
</gene>
<keyword evidence="5 10" id="KW-0862">Zinc</keyword>
<dbReference type="EC" id="6.5.1.2" evidence="10"/>
<dbReference type="NCBIfam" id="NF005932">
    <property type="entry name" value="PRK07956.1"/>
    <property type="match status" value="1"/>
</dbReference>
<dbReference type="CDD" id="cd00114">
    <property type="entry name" value="LIGANc"/>
    <property type="match status" value="1"/>
</dbReference>
<dbReference type="NCBIfam" id="TIGR00575">
    <property type="entry name" value="dnlj"/>
    <property type="match status" value="1"/>
</dbReference>
<dbReference type="PIRSF" id="PIRSF001604">
    <property type="entry name" value="LigA"/>
    <property type="match status" value="1"/>
</dbReference>
<dbReference type="GO" id="GO:0003911">
    <property type="term" value="F:DNA ligase (NAD+) activity"/>
    <property type="evidence" value="ECO:0007669"/>
    <property type="project" value="UniProtKB-UniRule"/>
</dbReference>
<keyword evidence="3 10" id="KW-0479">Metal-binding</keyword>
<dbReference type="PROSITE" id="PS01055">
    <property type="entry name" value="DNA_LIGASE_N1"/>
    <property type="match status" value="1"/>
</dbReference>
<feature type="binding site" evidence="10">
    <location>
        <begin position="91"/>
        <end position="92"/>
    </location>
    <ligand>
        <name>NAD(+)</name>
        <dbReference type="ChEBI" id="CHEBI:57540"/>
    </ligand>
</feature>
<feature type="binding site" evidence="10">
    <location>
        <position position="432"/>
    </location>
    <ligand>
        <name>Zn(2+)</name>
        <dbReference type="ChEBI" id="CHEBI:29105"/>
    </ligand>
</feature>
<dbReference type="InterPro" id="IPR013840">
    <property type="entry name" value="DNAligase_N"/>
</dbReference>
<dbReference type="InterPro" id="IPR012340">
    <property type="entry name" value="NA-bd_OB-fold"/>
</dbReference>
<dbReference type="InterPro" id="IPR004150">
    <property type="entry name" value="NAD_DNA_ligase_OB"/>
</dbReference>
<dbReference type="HAMAP" id="MF_01588">
    <property type="entry name" value="DNA_ligase_A"/>
    <property type="match status" value="1"/>
</dbReference>
<evidence type="ECO:0000256" key="3">
    <source>
        <dbReference type="ARBA" id="ARBA00022723"/>
    </source>
</evidence>
<dbReference type="SUPFAM" id="SSF47781">
    <property type="entry name" value="RuvA domain 2-like"/>
    <property type="match status" value="1"/>
</dbReference>
<dbReference type="SMART" id="SM00532">
    <property type="entry name" value="LIGANc"/>
    <property type="match status" value="1"/>
</dbReference>
<feature type="domain" description="BRCT" evidence="11">
    <location>
        <begin position="591"/>
        <end position="668"/>
    </location>
</feature>
<dbReference type="GO" id="GO:0006281">
    <property type="term" value="P:DNA repair"/>
    <property type="evidence" value="ECO:0007669"/>
    <property type="project" value="UniProtKB-KW"/>
</dbReference>
<feature type="binding site" evidence="10">
    <location>
        <position position="177"/>
    </location>
    <ligand>
        <name>NAD(+)</name>
        <dbReference type="ChEBI" id="CHEBI:57540"/>
    </ligand>
</feature>
<dbReference type="SMART" id="SM00292">
    <property type="entry name" value="BRCT"/>
    <property type="match status" value="1"/>
</dbReference>
<dbReference type="InterPro" id="IPR001357">
    <property type="entry name" value="BRCT_dom"/>
</dbReference>
<evidence type="ECO:0000256" key="5">
    <source>
        <dbReference type="ARBA" id="ARBA00022833"/>
    </source>
</evidence>
<organism evidence="12 13">
    <name type="scientific">Metamycoplasma hominis</name>
    <name type="common">Mycoplasma hominis</name>
    <dbReference type="NCBI Taxonomy" id="2098"/>
    <lineage>
        <taxon>Bacteria</taxon>
        <taxon>Bacillati</taxon>
        <taxon>Mycoplasmatota</taxon>
        <taxon>Mycoplasmoidales</taxon>
        <taxon>Metamycoplasmataceae</taxon>
        <taxon>Metamycoplasma</taxon>
    </lineage>
</organism>
<feature type="active site" description="N6-AMP-lysine intermediate" evidence="10">
    <location>
        <position position="122"/>
    </location>
</feature>
<feature type="binding site" evidence="10">
    <location>
        <begin position="38"/>
        <end position="42"/>
    </location>
    <ligand>
        <name>NAD(+)</name>
        <dbReference type="ChEBI" id="CHEBI:57540"/>
    </ligand>
</feature>
<keyword evidence="7 10" id="KW-0520">NAD</keyword>
<dbReference type="SUPFAM" id="SSF56091">
    <property type="entry name" value="DNA ligase/mRNA capping enzyme, catalytic domain"/>
    <property type="match status" value="1"/>
</dbReference>
<dbReference type="EMBL" id="CP033021">
    <property type="protein sequence ID" value="AYN65327.1"/>
    <property type="molecule type" value="Genomic_DNA"/>
</dbReference>
<feature type="binding site" evidence="10">
    <location>
        <position position="143"/>
    </location>
    <ligand>
        <name>NAD(+)</name>
        <dbReference type="ChEBI" id="CHEBI:57540"/>
    </ligand>
</feature>
<keyword evidence="8 10" id="KW-0234">DNA repair</keyword>
<accession>A0A454C9E1</accession>
<dbReference type="GO" id="GO:0046872">
    <property type="term" value="F:metal ion binding"/>
    <property type="evidence" value="ECO:0007669"/>
    <property type="project" value="UniProtKB-KW"/>
</dbReference>
<dbReference type="Proteomes" id="UP000029712">
    <property type="component" value="Chromosome"/>
</dbReference>
<dbReference type="Gene3D" id="3.30.470.30">
    <property type="entry name" value="DNA ligase/mRNA capping enzyme"/>
    <property type="match status" value="1"/>
</dbReference>
<evidence type="ECO:0000256" key="2">
    <source>
        <dbReference type="ARBA" id="ARBA00022705"/>
    </source>
</evidence>
<dbReference type="AlphaFoldDB" id="A0A454C9E1"/>
<evidence type="ECO:0000256" key="7">
    <source>
        <dbReference type="ARBA" id="ARBA00023027"/>
    </source>
</evidence>
<keyword evidence="1 10" id="KW-0436">Ligase</keyword>
<dbReference type="InterPro" id="IPR018239">
    <property type="entry name" value="DNA_ligase_AS"/>
</dbReference>
<dbReference type="Pfam" id="PF01653">
    <property type="entry name" value="DNA_ligase_aden"/>
    <property type="match status" value="1"/>
</dbReference>
<keyword evidence="10" id="KW-0464">Manganese</keyword>
<evidence type="ECO:0000256" key="8">
    <source>
        <dbReference type="ARBA" id="ARBA00023204"/>
    </source>
</evidence>
<dbReference type="InterPro" id="IPR041663">
    <property type="entry name" value="DisA/LigA_HHH"/>
</dbReference>
<proteinExistence type="inferred from homology"/>
<evidence type="ECO:0000256" key="4">
    <source>
        <dbReference type="ARBA" id="ARBA00022763"/>
    </source>
</evidence>
<comment type="catalytic activity">
    <reaction evidence="9 10">
        <text>NAD(+) + (deoxyribonucleotide)n-3'-hydroxyl + 5'-phospho-(deoxyribonucleotide)m = (deoxyribonucleotide)n+m + AMP + beta-nicotinamide D-nucleotide.</text>
        <dbReference type="EC" id="6.5.1.2"/>
    </reaction>
</comment>
<dbReference type="InterPro" id="IPR036420">
    <property type="entry name" value="BRCT_dom_sf"/>
</dbReference>
<comment type="similarity">
    <text evidence="10">Belongs to the NAD-dependent DNA ligase family. LigA subfamily.</text>
</comment>
<keyword evidence="2 10" id="KW-0235">DNA replication</keyword>